<proteinExistence type="predicted"/>
<sequence length="433" mass="46990">MQADHDKAMTARQTGASGAKWAMGALLLVGSVAAHAVTITMSCGTTGDGYEQCKRDTQVWAKKTGNTVQYLSMPQSSTEQLSLYRRMFAARSSGADVLQVDVVWPGMIKDHLIDLTPYAKGADKQMFPATIRNNTVDGKLLAMPAFIDSGMLYYRKDLLEKYKLAVPKTWAELTRDAQLIQDGERKSGHKDFWGYVFQGKAYEGLTCDALEWVHSYGGGTIVDAKGDITINNPKAAAALDMAAGWVGRIAPPGVLNYAEEDARGLFQSGNAAFMRNWSYAWALGQGKDSPIRGLIGVAPLPAGPDGPSTSAQGGWQLGVSRYSKHPAEAADLVMFMTSQALQKQAAINGATTPTYPDLYKDKDVLAAQPFMGEMYSVFINTTPRPSSVTGLKYNEVSQIFWNGVSDVLSGRTTGAKAVQAMDVKLRQVKRRGW</sequence>
<protein>
    <submittedName>
        <fullName evidence="1">ABC transporter substrate-binding protein</fullName>
    </submittedName>
</protein>
<dbReference type="Proteomes" id="UP001364695">
    <property type="component" value="Unassembled WGS sequence"/>
</dbReference>
<reference evidence="1" key="1">
    <citation type="submission" date="2023-10" db="EMBL/GenBank/DDBJ databases">
        <title>Amphibacter perezi, gen. nov., sp. nov. a novel taxa of the family Comamonadaceae, class Betaproteobacteria isolated from the skin microbiota of Pelophylax perezi from different populations.</title>
        <authorList>
            <person name="Costa S."/>
            <person name="Proenca D.N."/>
            <person name="Lopes I."/>
            <person name="Morais P.V."/>
        </authorList>
    </citation>
    <scope>NUCLEOTIDE SEQUENCE</scope>
    <source>
        <strain evidence="1">SL12-8</strain>
    </source>
</reference>
<name>A0ACC6P382_9BURK</name>
<dbReference type="EMBL" id="JAWDIE010000013">
    <property type="protein sequence ID" value="MEJ7138671.1"/>
    <property type="molecule type" value="Genomic_DNA"/>
</dbReference>
<gene>
    <name evidence="1" type="ORF">RV045_09570</name>
</gene>
<evidence type="ECO:0000313" key="1">
    <source>
        <dbReference type="EMBL" id="MEJ7138671.1"/>
    </source>
</evidence>
<comment type="caution">
    <text evidence="1">The sequence shown here is derived from an EMBL/GenBank/DDBJ whole genome shotgun (WGS) entry which is preliminary data.</text>
</comment>
<evidence type="ECO:0000313" key="2">
    <source>
        <dbReference type="Proteomes" id="UP001364695"/>
    </source>
</evidence>
<accession>A0ACC6P382</accession>
<organism evidence="1 2">
    <name type="scientific">Amphibiibacter pelophylacis</name>
    <dbReference type="NCBI Taxonomy" id="1799477"/>
    <lineage>
        <taxon>Bacteria</taxon>
        <taxon>Pseudomonadati</taxon>
        <taxon>Pseudomonadota</taxon>
        <taxon>Betaproteobacteria</taxon>
        <taxon>Burkholderiales</taxon>
        <taxon>Sphaerotilaceae</taxon>
        <taxon>Amphibiibacter</taxon>
    </lineage>
</organism>
<keyword evidence="2" id="KW-1185">Reference proteome</keyword>